<sequence length="266" mass="27731">MRESSPILAGLRQRIARLSADGGFESRPAQGWLASGHARFDAAIGGGLATGRTHEFFAADALDATSAAAFAALMALRTPGKAPLIWLRTSDAGKRSGHIYAPGIAELGGDPDRLLLVEAGDPKMLLACANDAIRCAGSAAVIVESWGKFPLLDLTAGRRLTLGARDAGTTLLMLRLNASPSPSVAETRWNVAAASSHALEANAPGAPAFDLELLRWRGGPAGTRWRLDWNHDEKCFGPNADEAALSGALLPLPARRAMASHGAEAA</sequence>
<evidence type="ECO:0008006" key="3">
    <source>
        <dbReference type="Google" id="ProtNLM"/>
    </source>
</evidence>
<evidence type="ECO:0000313" key="1">
    <source>
        <dbReference type="EMBL" id="AJA10778.1"/>
    </source>
</evidence>
<organism evidence="1 2">
    <name type="scientific">Sphingopyxis fribergensis</name>
    <dbReference type="NCBI Taxonomy" id="1515612"/>
    <lineage>
        <taxon>Bacteria</taxon>
        <taxon>Pseudomonadati</taxon>
        <taxon>Pseudomonadota</taxon>
        <taxon>Alphaproteobacteria</taxon>
        <taxon>Sphingomonadales</taxon>
        <taxon>Sphingomonadaceae</taxon>
        <taxon>Sphingopyxis</taxon>
    </lineage>
</organism>
<dbReference type="SUPFAM" id="SSF52540">
    <property type="entry name" value="P-loop containing nucleoside triphosphate hydrolases"/>
    <property type="match status" value="1"/>
</dbReference>
<reference evidence="1 2" key="1">
    <citation type="journal article" date="2015" name="Int. J. Syst. Evol. Microbiol.">
        <title>Description of Sphingopyxis fribergensis sp. nov. - a soil bacterium with the ability to degrade styrene and phenylacetic acid.</title>
        <authorList>
            <person name="Oelschlagel M."/>
            <person name="Ruckert C."/>
            <person name="Kalinowski J."/>
            <person name="Schmidt G."/>
            <person name="Schlomann M."/>
            <person name="Tischler D."/>
        </authorList>
    </citation>
    <scope>NUCLEOTIDE SEQUENCE [LARGE SCALE GENOMIC DNA]</scope>
    <source>
        <strain evidence="1 2">Kp5.2</strain>
    </source>
</reference>
<dbReference type="OrthoDB" id="7202530at2"/>
<dbReference type="PIRSF" id="PIRSF034285">
    <property type="entry name" value="UCP034285"/>
    <property type="match status" value="1"/>
</dbReference>
<protein>
    <recommendedName>
        <fullName evidence="3">Protein ImuA</fullName>
    </recommendedName>
</protein>
<dbReference type="AlphaFoldDB" id="A0A0A7PNK0"/>
<dbReference type="EMBL" id="CP009122">
    <property type="protein sequence ID" value="AJA10778.1"/>
    <property type="molecule type" value="Genomic_DNA"/>
</dbReference>
<gene>
    <name evidence="1" type="ORF">SKP52_19550</name>
</gene>
<dbReference type="STRING" id="1515612.SKP52_19550"/>
<dbReference type="Gene3D" id="3.40.50.300">
    <property type="entry name" value="P-loop containing nucleotide triphosphate hydrolases"/>
    <property type="match status" value="1"/>
</dbReference>
<name>A0A0A7PNK0_9SPHN</name>
<dbReference type="InterPro" id="IPR017026">
    <property type="entry name" value="ImuA"/>
</dbReference>
<dbReference type="Proteomes" id="UP000030907">
    <property type="component" value="Chromosome"/>
</dbReference>
<dbReference type="KEGG" id="sphk:SKP52_19550"/>
<keyword evidence="2" id="KW-1185">Reference proteome</keyword>
<accession>A0A0A7PNK0</accession>
<proteinExistence type="predicted"/>
<dbReference type="HOGENOM" id="CLU_065750_2_0_5"/>
<evidence type="ECO:0000313" key="2">
    <source>
        <dbReference type="Proteomes" id="UP000030907"/>
    </source>
</evidence>
<dbReference type="InterPro" id="IPR027417">
    <property type="entry name" value="P-loop_NTPase"/>
</dbReference>